<evidence type="ECO:0000256" key="7">
    <source>
        <dbReference type="ARBA" id="ARBA00023136"/>
    </source>
</evidence>
<comment type="catalytic activity">
    <reaction evidence="8 9">
        <text>a ubiquinone + NADH + 5 H(+)(in) = a ubiquinol + NAD(+) + 4 H(+)(out)</text>
        <dbReference type="Rhea" id="RHEA:29091"/>
        <dbReference type="Rhea" id="RHEA-COMP:9565"/>
        <dbReference type="Rhea" id="RHEA-COMP:9566"/>
        <dbReference type="ChEBI" id="CHEBI:15378"/>
        <dbReference type="ChEBI" id="CHEBI:16389"/>
        <dbReference type="ChEBI" id="CHEBI:17976"/>
        <dbReference type="ChEBI" id="CHEBI:57540"/>
        <dbReference type="ChEBI" id="CHEBI:57945"/>
        <dbReference type="EC" id="7.1.1.2"/>
    </reaction>
</comment>
<feature type="transmembrane region" description="Helical" evidence="9">
    <location>
        <begin position="84"/>
        <end position="104"/>
    </location>
</feature>
<dbReference type="EMBL" id="KJ467512">
    <property type="protein sequence ID" value="AHY35146.1"/>
    <property type="molecule type" value="Genomic_DNA"/>
</dbReference>
<comment type="similarity">
    <text evidence="2 9">Belongs to the complex I subunit 3 family.</text>
</comment>
<keyword evidence="9 10" id="KW-0496">Mitochondrion</keyword>
<sequence>MLMIIPLLISMTIMITLLIAHSMMATKNKYNREKLSPFECGFDPMCHPRLPFSLQFFIITILFLIFDAEISIIIPSAINTNNLILPQWFFNTLFFCLLMILGLAHEWMNNSLEWEK</sequence>
<protein>
    <recommendedName>
        <fullName evidence="3 9">NADH-ubiquinone oxidoreductase chain 3</fullName>
        <ecNumber evidence="9">7.1.1.2</ecNumber>
    </recommendedName>
</protein>
<evidence type="ECO:0000256" key="5">
    <source>
        <dbReference type="ARBA" id="ARBA00022692"/>
    </source>
</evidence>
<dbReference type="GO" id="GO:0008137">
    <property type="term" value="F:NADH dehydrogenase (ubiquinone) activity"/>
    <property type="evidence" value="ECO:0007669"/>
    <property type="project" value="UniProtKB-UniRule"/>
</dbReference>
<evidence type="ECO:0000256" key="2">
    <source>
        <dbReference type="ARBA" id="ARBA00008472"/>
    </source>
</evidence>
<name>A0A0A7C4F7_9NEOP</name>
<evidence type="ECO:0000256" key="9">
    <source>
        <dbReference type="RuleBase" id="RU003640"/>
    </source>
</evidence>
<keyword evidence="6 9" id="KW-1133">Transmembrane helix</keyword>
<dbReference type="GO" id="GO:0030964">
    <property type="term" value="C:NADH dehydrogenase complex"/>
    <property type="evidence" value="ECO:0007669"/>
    <property type="project" value="TreeGrafter"/>
</dbReference>
<evidence type="ECO:0000256" key="1">
    <source>
        <dbReference type="ARBA" id="ARBA00004370"/>
    </source>
</evidence>
<dbReference type="Pfam" id="PF00507">
    <property type="entry name" value="Oxidored_q4"/>
    <property type="match status" value="1"/>
</dbReference>
<keyword evidence="9" id="KW-1278">Translocase</keyword>
<keyword evidence="7 9" id="KW-0472">Membrane</keyword>
<feature type="transmembrane region" description="Helical" evidence="9">
    <location>
        <begin position="6"/>
        <end position="25"/>
    </location>
</feature>
<gene>
    <name evidence="10" type="primary">nad3</name>
</gene>
<evidence type="ECO:0000256" key="6">
    <source>
        <dbReference type="ARBA" id="ARBA00022989"/>
    </source>
</evidence>
<keyword evidence="9" id="KW-0249">Electron transport</keyword>
<dbReference type="AlphaFoldDB" id="A0A0A7C4F7"/>
<comment type="subcellular location">
    <subcellularLocation>
        <location evidence="1">Membrane</location>
    </subcellularLocation>
    <subcellularLocation>
        <location evidence="9">Mitochondrion membrane</location>
        <topology evidence="9">Multi-pass membrane protein</topology>
    </subcellularLocation>
</comment>
<keyword evidence="9" id="KW-0679">Respiratory chain</keyword>
<keyword evidence="9" id="KW-0520">NAD</keyword>
<dbReference type="EC" id="7.1.1.2" evidence="9"/>
<proteinExistence type="inferred from homology"/>
<comment type="function">
    <text evidence="9">Core subunit of the mitochondrial membrane respiratory chain NADH dehydrogenase (Complex I) which catalyzes electron transfer from NADH through the respiratory chain, using ubiquinone as an electron acceptor. Essential for the catalytic activity of complex I.</text>
</comment>
<evidence type="ECO:0000313" key="10">
    <source>
        <dbReference type="EMBL" id="AHY35146.1"/>
    </source>
</evidence>
<feature type="transmembrane region" description="Helical" evidence="9">
    <location>
        <begin position="54"/>
        <end position="78"/>
    </location>
</feature>
<evidence type="ECO:0000256" key="4">
    <source>
        <dbReference type="ARBA" id="ARBA00022448"/>
    </source>
</evidence>
<dbReference type="PANTHER" id="PTHR11058:SF9">
    <property type="entry name" value="NADH-UBIQUINONE OXIDOREDUCTASE CHAIN 3"/>
    <property type="match status" value="1"/>
</dbReference>
<dbReference type="InterPro" id="IPR038430">
    <property type="entry name" value="NDAH_ubi_oxred_su3_sf"/>
</dbReference>
<dbReference type="InterPro" id="IPR000440">
    <property type="entry name" value="NADH_UbQ/plastoQ_OxRdtase_su3"/>
</dbReference>
<dbReference type="GO" id="GO:0031966">
    <property type="term" value="C:mitochondrial membrane"/>
    <property type="evidence" value="ECO:0007669"/>
    <property type="project" value="UniProtKB-SubCell"/>
</dbReference>
<evidence type="ECO:0000256" key="8">
    <source>
        <dbReference type="ARBA" id="ARBA00049551"/>
    </source>
</evidence>
<dbReference type="PANTHER" id="PTHR11058">
    <property type="entry name" value="NADH-UBIQUINONE OXIDOREDUCTASE CHAIN 3"/>
    <property type="match status" value="1"/>
</dbReference>
<geneLocation type="mitochondrion" evidence="10"/>
<evidence type="ECO:0000256" key="3">
    <source>
        <dbReference type="ARBA" id="ARBA00021007"/>
    </source>
</evidence>
<keyword evidence="4 9" id="KW-0813">Transport</keyword>
<reference evidence="10" key="1">
    <citation type="journal article" date="2014" name="BMC Genomics">
        <title>The compact mitochondrial genome of Zorotypus medoensis provides insights into phylogenetic position of Zoraptera.</title>
        <authorList>
            <person name="Ma C."/>
            <person name="Wang Y."/>
            <person name="Wu C."/>
            <person name="Kang L."/>
            <person name="Liu C."/>
        </authorList>
    </citation>
    <scope>NUCLEOTIDE SEQUENCE</scope>
</reference>
<organism evidence="10">
    <name type="scientific">Zorotypus medoensis</name>
    <dbReference type="NCBI Taxonomy" id="1264643"/>
    <lineage>
        <taxon>Eukaryota</taxon>
        <taxon>Metazoa</taxon>
        <taxon>Ecdysozoa</taxon>
        <taxon>Arthropoda</taxon>
        <taxon>Hexapoda</taxon>
        <taxon>Insecta</taxon>
        <taxon>Pterygota</taxon>
        <taxon>Neoptera</taxon>
        <taxon>Polyneoptera</taxon>
        <taxon>Zoraptera</taxon>
        <taxon>Zorotypidae</taxon>
        <taxon>Zorotypus</taxon>
    </lineage>
</organism>
<keyword evidence="5 9" id="KW-0812">Transmembrane</keyword>
<dbReference type="Gene3D" id="1.20.58.1610">
    <property type="entry name" value="NADH:ubiquinone/plastoquinone oxidoreductase, chain 3"/>
    <property type="match status" value="1"/>
</dbReference>
<keyword evidence="9" id="KW-0830">Ubiquinone</keyword>
<accession>A0A0A7C4F7</accession>